<dbReference type="GO" id="GO:0012505">
    <property type="term" value="C:endomembrane system"/>
    <property type="evidence" value="ECO:0007669"/>
    <property type="project" value="UniProtKB-SubCell"/>
</dbReference>
<name>A0A178EW55_TRIRU</name>
<dbReference type="EMBL" id="LHPM01000017">
    <property type="protein sequence ID" value="OAL63965.1"/>
    <property type="molecule type" value="Genomic_DNA"/>
</dbReference>
<evidence type="ECO:0000256" key="16">
    <source>
        <dbReference type="HAMAP-Rule" id="MF_03174"/>
    </source>
</evidence>
<evidence type="ECO:0000313" key="21">
    <source>
        <dbReference type="EMBL" id="OAL63965.1"/>
    </source>
</evidence>
<keyword evidence="15 19" id="KW-0472">Membrane</keyword>
<dbReference type="HAMAP" id="MF_01974">
    <property type="entry name" value="MetAP_1"/>
    <property type="match status" value="1"/>
</dbReference>
<dbReference type="FunFam" id="3.90.230.10:FF:000010">
    <property type="entry name" value="Methionine aminopeptidase"/>
    <property type="match status" value="1"/>
</dbReference>
<evidence type="ECO:0000259" key="20">
    <source>
        <dbReference type="PROSITE" id="PS50850"/>
    </source>
</evidence>
<dbReference type="InterPro" id="IPR001714">
    <property type="entry name" value="Pept_M24_MAP"/>
</dbReference>
<dbReference type="PANTHER" id="PTHR23501:SF84">
    <property type="entry name" value="VACUOLAR MEMBRANE AMINO ACID UPTAKE TRANSPORTER FNX2"/>
    <property type="match status" value="1"/>
</dbReference>
<feature type="transmembrane region" description="Helical" evidence="19">
    <location>
        <begin position="578"/>
        <end position="597"/>
    </location>
</feature>
<feature type="transmembrane region" description="Helical" evidence="19">
    <location>
        <begin position="543"/>
        <end position="566"/>
    </location>
</feature>
<dbReference type="Gene3D" id="1.20.1720.10">
    <property type="entry name" value="Multidrug resistance protein D"/>
    <property type="match status" value="1"/>
</dbReference>
<dbReference type="CDD" id="cd01086">
    <property type="entry name" value="MetAP1"/>
    <property type="match status" value="1"/>
</dbReference>
<comment type="subcellular location">
    <subcellularLocation>
        <location evidence="3">Cytoplasm</location>
    </subcellularLocation>
    <subcellularLocation>
        <location evidence="2">Endomembrane system</location>
        <topology evidence="2">Multi-pass membrane protein</topology>
    </subcellularLocation>
</comment>
<feature type="transmembrane region" description="Helical" evidence="19">
    <location>
        <begin position="609"/>
        <end position="628"/>
    </location>
</feature>
<keyword evidence="7" id="KW-0963">Cytoplasm</keyword>
<comment type="catalytic activity">
    <reaction evidence="16 17">
        <text>Release of N-terminal amino acids, preferentially methionine, from peptides and arylamides.</text>
        <dbReference type="EC" id="3.4.11.18"/>
    </reaction>
</comment>
<dbReference type="InterPro" id="IPR020846">
    <property type="entry name" value="MFS_dom"/>
</dbReference>
<dbReference type="GO" id="GO:0046943">
    <property type="term" value="F:carboxylic acid transmembrane transporter activity"/>
    <property type="evidence" value="ECO:0007669"/>
    <property type="project" value="UniProtKB-ARBA"/>
</dbReference>
<evidence type="ECO:0000256" key="7">
    <source>
        <dbReference type="ARBA" id="ARBA00022490"/>
    </source>
</evidence>
<comment type="function">
    <text evidence="17">Cotranslationally removes the N-terminal methionine from nascent proteins. The N-terminal methionine is often cleaved when the second residue in the primary sequence is small and uncharged (Met-Ala-, Cys, Gly, Pro, Ser, Thr, or Val).</text>
</comment>
<dbReference type="PRINTS" id="PR00599">
    <property type="entry name" value="MAPEPTIDASE"/>
</dbReference>
<comment type="cofactor">
    <cofactor evidence="1">
        <name>Zn(2+)</name>
        <dbReference type="ChEBI" id="CHEBI:29105"/>
    </cofactor>
</comment>
<keyword evidence="9 19" id="KW-0812">Transmembrane</keyword>
<dbReference type="AlphaFoldDB" id="A0A178EW55"/>
<dbReference type="SUPFAM" id="SSF103473">
    <property type="entry name" value="MFS general substrate transporter"/>
    <property type="match status" value="1"/>
</dbReference>
<keyword evidence="8 16" id="KW-0645">Protease</keyword>
<dbReference type="GO" id="GO:0015174">
    <property type="term" value="F:basic amino acid transmembrane transporter activity"/>
    <property type="evidence" value="ECO:0007669"/>
    <property type="project" value="TreeGrafter"/>
</dbReference>
<keyword evidence="5 16" id="KW-0031">Aminopeptidase</keyword>
<feature type="binding site" evidence="16">
    <location>
        <position position="336"/>
    </location>
    <ligand>
        <name>substrate</name>
    </ligand>
</feature>
<dbReference type="GO" id="GO:0006508">
    <property type="term" value="P:proteolysis"/>
    <property type="evidence" value="ECO:0007669"/>
    <property type="project" value="UniProtKB-KW"/>
</dbReference>
<comment type="caution">
    <text evidence="21">The sequence shown here is derived from an EMBL/GenBank/DDBJ whole genome shotgun (WGS) entry which is preliminary data.</text>
</comment>
<protein>
    <recommendedName>
        <fullName evidence="17">Methionine aminopeptidase</fullName>
        <ecNumber evidence="17">3.4.11.18</ecNumber>
    </recommendedName>
</protein>
<dbReference type="GO" id="GO:0004239">
    <property type="term" value="F:initiator methionyl aminopeptidase activity"/>
    <property type="evidence" value="ECO:0007669"/>
    <property type="project" value="UniProtKB-UniRule"/>
</dbReference>
<dbReference type="VEuPathDB" id="FungiDB:TERG_05806"/>
<dbReference type="InterPro" id="IPR036005">
    <property type="entry name" value="Creatinase/aminopeptidase-like"/>
</dbReference>
<evidence type="ECO:0000256" key="6">
    <source>
        <dbReference type="ARBA" id="ARBA00022448"/>
    </source>
</evidence>
<comment type="cofactor">
    <cofactor evidence="16">
        <name>Co(2+)</name>
        <dbReference type="ChEBI" id="CHEBI:48828"/>
    </cofactor>
    <cofactor evidence="16">
        <name>Zn(2+)</name>
        <dbReference type="ChEBI" id="CHEBI:29105"/>
    </cofactor>
    <cofactor evidence="16">
        <name>Mn(2+)</name>
        <dbReference type="ChEBI" id="CHEBI:29035"/>
    </cofactor>
    <cofactor evidence="16">
        <name>Fe(2+)</name>
        <dbReference type="ChEBI" id="CHEBI:29033"/>
    </cofactor>
    <text evidence="16">Binds 2 divalent metal cations per subunit. Has a high-affinity and a low affinity metal-binding site. The true nature of the physiological cofactor is under debate. The enzyme is active with cobalt, zinc, manganese or divalent iron ions. Most likely, methionine aminopeptidases function as mononuclear Fe(2+)-metalloproteases under physiological conditions, and the catalytically relevant metal-binding site has been assigned to the histidine-containing high-affinity site.</text>
</comment>
<evidence type="ECO:0000313" key="22">
    <source>
        <dbReference type="Proteomes" id="UP000243015"/>
    </source>
</evidence>
<feature type="transmembrane region" description="Helical" evidence="19">
    <location>
        <begin position="938"/>
        <end position="960"/>
    </location>
</feature>
<feature type="binding site" evidence="16">
    <location>
        <position position="263"/>
    </location>
    <ligand>
        <name>a divalent metal cation</name>
        <dbReference type="ChEBI" id="CHEBI:60240"/>
        <label>1</label>
    </ligand>
</feature>
<feature type="binding site" evidence="16">
    <location>
        <position position="235"/>
    </location>
    <ligand>
        <name>substrate</name>
    </ligand>
</feature>
<dbReference type="InterPro" id="IPR036259">
    <property type="entry name" value="MFS_trans_sf"/>
</dbReference>
<reference evidence="21 22" key="1">
    <citation type="submission" date="2016-05" db="EMBL/GenBank/DDBJ databases">
        <title>Genome sequencing of Trichophyton rubrum CMCC(F)T1i isolated from hair.</title>
        <authorList>
            <person name="Zhan P."/>
            <person name="Tao Y."/>
            <person name="Liu W."/>
        </authorList>
    </citation>
    <scope>NUCLEOTIDE SEQUENCE [LARGE SCALE GENOMIC DNA]</scope>
    <source>
        <strain evidence="22">CMCC(F)T1i</strain>
    </source>
</reference>
<dbReference type="InterPro" id="IPR011701">
    <property type="entry name" value="MFS"/>
</dbReference>
<feature type="transmembrane region" description="Helical" evidence="19">
    <location>
        <begin position="736"/>
        <end position="753"/>
    </location>
</feature>
<evidence type="ECO:0000256" key="14">
    <source>
        <dbReference type="ARBA" id="ARBA00022989"/>
    </source>
</evidence>
<dbReference type="GO" id="GO:0008270">
    <property type="term" value="F:zinc ion binding"/>
    <property type="evidence" value="ECO:0007669"/>
    <property type="project" value="UniProtKB-KW"/>
</dbReference>
<feature type="transmembrane region" description="Helical" evidence="19">
    <location>
        <begin position="840"/>
        <end position="860"/>
    </location>
</feature>
<evidence type="ECO:0000256" key="10">
    <source>
        <dbReference type="ARBA" id="ARBA00022723"/>
    </source>
</evidence>
<dbReference type="PANTHER" id="PTHR23501">
    <property type="entry name" value="MAJOR FACILITATOR SUPERFAMILY"/>
    <property type="match status" value="1"/>
</dbReference>
<evidence type="ECO:0000256" key="2">
    <source>
        <dbReference type="ARBA" id="ARBA00004127"/>
    </source>
</evidence>
<dbReference type="FunFam" id="1.20.1720.10:FF:000013">
    <property type="entry name" value="Related to multidrug resistance proteins"/>
    <property type="match status" value="1"/>
</dbReference>
<feature type="transmembrane region" description="Helical" evidence="19">
    <location>
        <begin position="1010"/>
        <end position="1028"/>
    </location>
</feature>
<sequence>MWLDGRRAEQGATPGPGWLLRINDVEFGYVRNATQLSQGAVFFHEFLTCMETKLDLQSVSDMLGLEELDITSVSSVAFYYDGEFGHIESESINEGQGEHKAIHKSKETFNPFPTFPFTGSLRPVYPLSPKNPVPSSIQHPDYAADGVPRSEQKIFGRHNIKILNEKEIEGMRKVCRLSREVLDIAAREIRPGVTTDHIDKVVHQACLEREAYPSPLNYVNFPKSVCTSVNEVICHGIPDQRPLEDGDILNIDISLYHGGFHGDLNETYYVGDKAKADPDAVRVVETSRECLDKAIEIVKPGTLFREFGNVIEKHAKSRDCSVVRSYCGHGINQLFHTTPSIPHYAKSKTVGSAKAGMCFTIEPMINLGSYRDKTWPDNWTSVTIDGKRSAQFEHTLLVTEDGVDVLTARLPDSPGGQLQLKMDITTELHAEESRPLAATRNKAQQFLGSGPTSGKTSLKRTVAVTMRTSHLADDDSHTPATETSPLLGTRAVNDSLNGPSTAGIGAGNGQPKPDEETAGVNGIDDARIAQFKGVPELQKRLKYIVPAITIGVFLSSADQTIIVASYGKIGSDLHALNLTSWIATSYFLSLTAFQPLYGRLSDIFGRKACLLFGYTIFGTGCVLCGLAQNIKQLIAARVFQGIGGGGLSTVVSIIMSDIVPLRDRGVWQGVINIVWSAGSGLGAPLGGFLADTIGWRWAFLAQGPCCLLAFVVVGLTLKMPTTDQSNWKEKLKRVDFIGAFVLVVAVFGLILGLDRGGNVSWTMPLTIISLSVSAVAFILFMVVEARFAVAPFAPLHITFGRDLVACYLTNFFSFGGWLAAIFYIPLFFQASDGSSAASAGIKLLPSILLGVSGSLFGGWLMKRTGKYYWITFYSYALLVIGLVVITVFSGIIANSTPMIIIGMTMCAFGNGIGVTTTLIALIANASPEDQAVATACSYLFRSLGSVISISLSASIVQQFLRSSLRSALKGNKNIDEIVDGVRQSLDYIKHLNPQLREVVRDCYGRSTTTAFGFMTILVFLSFISAVFIREQKLSA</sequence>
<keyword evidence="14 19" id="KW-1133">Transmembrane helix</keyword>
<comment type="similarity">
    <text evidence="4">Belongs to the major facilitator superfamily.</text>
</comment>
<dbReference type="GO" id="GO:0000329">
    <property type="term" value="C:fungal-type vacuole membrane"/>
    <property type="evidence" value="ECO:0007669"/>
    <property type="project" value="TreeGrafter"/>
</dbReference>
<evidence type="ECO:0000256" key="19">
    <source>
        <dbReference type="SAM" id="Phobius"/>
    </source>
</evidence>
<feature type="transmembrane region" description="Helical" evidence="19">
    <location>
        <begin position="695"/>
        <end position="715"/>
    </location>
</feature>
<proteinExistence type="inferred from homology"/>
<dbReference type="SUPFAM" id="SSF55920">
    <property type="entry name" value="Creatinase/aminopeptidase"/>
    <property type="match status" value="1"/>
</dbReference>
<keyword evidence="6" id="KW-0813">Transport</keyword>
<dbReference type="Proteomes" id="UP000243015">
    <property type="component" value="Unassembled WGS sequence"/>
</dbReference>
<dbReference type="VEuPathDB" id="FungiDB:TERG_05805"/>
<feature type="transmembrane region" description="Helical" evidence="19">
    <location>
        <begin position="804"/>
        <end position="828"/>
    </location>
</feature>
<evidence type="ECO:0000256" key="18">
    <source>
        <dbReference type="SAM" id="MobiDB-lite"/>
    </source>
</evidence>
<feature type="binding site" evidence="16">
    <location>
        <position position="329"/>
    </location>
    <ligand>
        <name>a divalent metal cation</name>
        <dbReference type="ChEBI" id="CHEBI:60240"/>
        <label>2</label>
        <note>catalytic</note>
    </ligand>
</feature>
<dbReference type="Pfam" id="PF00557">
    <property type="entry name" value="Peptidase_M24"/>
    <property type="match status" value="1"/>
</dbReference>
<organism evidence="21 22">
    <name type="scientific">Trichophyton rubrum</name>
    <name type="common">Athlete's foot fungus</name>
    <name type="synonym">Epidermophyton rubrum</name>
    <dbReference type="NCBI Taxonomy" id="5551"/>
    <lineage>
        <taxon>Eukaryota</taxon>
        <taxon>Fungi</taxon>
        <taxon>Dikarya</taxon>
        <taxon>Ascomycota</taxon>
        <taxon>Pezizomycotina</taxon>
        <taxon>Eurotiomycetes</taxon>
        <taxon>Eurotiomycetidae</taxon>
        <taxon>Onygenales</taxon>
        <taxon>Arthrodermataceae</taxon>
        <taxon>Trichophyton</taxon>
    </lineage>
</organism>
<feature type="binding site" evidence="16">
    <location>
        <position position="263"/>
    </location>
    <ligand>
        <name>a divalent metal cation</name>
        <dbReference type="ChEBI" id="CHEBI:60240"/>
        <label>2</label>
        <note>catalytic</note>
    </ligand>
</feature>
<dbReference type="InterPro" id="IPR002467">
    <property type="entry name" value="Pept_M24A_MAP1"/>
</dbReference>
<dbReference type="PROSITE" id="PS00680">
    <property type="entry name" value="MAP_1"/>
    <property type="match status" value="1"/>
</dbReference>
<dbReference type="EC" id="3.4.11.18" evidence="17"/>
<feature type="compositionally biased region" description="Polar residues" evidence="18">
    <location>
        <begin position="478"/>
        <end position="500"/>
    </location>
</feature>
<evidence type="ECO:0000256" key="11">
    <source>
        <dbReference type="ARBA" id="ARBA00022771"/>
    </source>
</evidence>
<evidence type="ECO:0000256" key="13">
    <source>
        <dbReference type="ARBA" id="ARBA00022833"/>
    </source>
</evidence>
<dbReference type="Pfam" id="PF07690">
    <property type="entry name" value="MFS_1"/>
    <property type="match status" value="1"/>
</dbReference>
<keyword evidence="13" id="KW-0862">Zinc</keyword>
<dbReference type="GO" id="GO:0070006">
    <property type="term" value="F:metalloaminopeptidase activity"/>
    <property type="evidence" value="ECO:0007669"/>
    <property type="project" value="UniProtKB-UniRule"/>
</dbReference>
<feature type="domain" description="Major facilitator superfamily (MFS) profile" evidence="20">
    <location>
        <begin position="544"/>
        <end position="1033"/>
    </location>
</feature>
<feature type="binding site" evidence="16">
    <location>
        <position position="393"/>
    </location>
    <ligand>
        <name>a divalent metal cation</name>
        <dbReference type="ChEBI" id="CHEBI:60240"/>
        <label>2</label>
        <note>catalytic</note>
    </ligand>
</feature>
<dbReference type="Gene3D" id="3.90.230.10">
    <property type="entry name" value="Creatinase/methionine aminopeptidase superfamily"/>
    <property type="match status" value="1"/>
</dbReference>
<evidence type="ECO:0000256" key="17">
    <source>
        <dbReference type="RuleBase" id="RU003653"/>
    </source>
</evidence>
<evidence type="ECO:0000256" key="12">
    <source>
        <dbReference type="ARBA" id="ARBA00022801"/>
    </source>
</evidence>
<keyword evidence="10 16" id="KW-0479">Metal-binding</keyword>
<dbReference type="CDD" id="cd17502">
    <property type="entry name" value="MFS_Azr1_MDR_like"/>
    <property type="match status" value="1"/>
</dbReference>
<evidence type="ECO:0000256" key="15">
    <source>
        <dbReference type="ARBA" id="ARBA00023136"/>
    </source>
</evidence>
<comment type="similarity">
    <text evidence="16">Belongs to the peptidase M24A family. Methionine aminopeptidase type 1 subfamily.</text>
</comment>
<feature type="binding site" evidence="16">
    <location>
        <position position="252"/>
    </location>
    <ligand>
        <name>a divalent metal cation</name>
        <dbReference type="ChEBI" id="CHEBI:60240"/>
        <label>1</label>
    </ligand>
</feature>
<evidence type="ECO:0000256" key="5">
    <source>
        <dbReference type="ARBA" id="ARBA00022438"/>
    </source>
</evidence>
<evidence type="ECO:0000256" key="9">
    <source>
        <dbReference type="ARBA" id="ARBA00022692"/>
    </source>
</evidence>
<dbReference type="PROSITE" id="PS50850">
    <property type="entry name" value="MFS"/>
    <property type="match status" value="1"/>
</dbReference>
<dbReference type="Gene3D" id="1.20.1250.20">
    <property type="entry name" value="MFS general substrate transporter like domains"/>
    <property type="match status" value="1"/>
</dbReference>
<dbReference type="InterPro" id="IPR000994">
    <property type="entry name" value="Pept_M24"/>
</dbReference>
<feature type="transmembrane region" description="Helical" evidence="19">
    <location>
        <begin position="759"/>
        <end position="783"/>
    </location>
</feature>
<keyword evidence="12 16" id="KW-0378">Hydrolase</keyword>
<evidence type="ECO:0000256" key="3">
    <source>
        <dbReference type="ARBA" id="ARBA00004496"/>
    </source>
</evidence>
<feature type="binding site" evidence="16">
    <location>
        <position position="362"/>
    </location>
    <ligand>
        <name>a divalent metal cation</name>
        <dbReference type="ChEBI" id="CHEBI:60240"/>
        <label>2</label>
        <note>catalytic</note>
    </ligand>
</feature>
<dbReference type="NCBIfam" id="TIGR00500">
    <property type="entry name" value="met_pdase_I"/>
    <property type="match status" value="1"/>
</dbReference>
<evidence type="ECO:0000256" key="4">
    <source>
        <dbReference type="ARBA" id="ARBA00008335"/>
    </source>
</evidence>
<evidence type="ECO:0000256" key="8">
    <source>
        <dbReference type="ARBA" id="ARBA00022670"/>
    </source>
</evidence>
<gene>
    <name evidence="21" type="ORF">A7C99_4617</name>
</gene>
<feature type="region of interest" description="Disordered" evidence="18">
    <location>
        <begin position="469"/>
        <end position="519"/>
    </location>
</feature>
<evidence type="ECO:0000256" key="1">
    <source>
        <dbReference type="ARBA" id="ARBA00001947"/>
    </source>
</evidence>
<feature type="transmembrane region" description="Helical" evidence="19">
    <location>
        <begin position="872"/>
        <end position="893"/>
    </location>
</feature>
<accession>A0A178EW55</accession>
<keyword evidence="11" id="KW-0863">Zinc-finger</keyword>
<feature type="transmembrane region" description="Helical" evidence="19">
    <location>
        <begin position="634"/>
        <end position="654"/>
    </location>
</feature>
<feature type="transmembrane region" description="Helical" evidence="19">
    <location>
        <begin position="899"/>
        <end position="926"/>
    </location>
</feature>
<feature type="binding site" evidence="16">
    <location>
        <position position="393"/>
    </location>
    <ligand>
        <name>a divalent metal cation</name>
        <dbReference type="ChEBI" id="CHEBI:60240"/>
        <label>1</label>
    </ligand>
</feature>